<evidence type="ECO:0000313" key="6">
    <source>
        <dbReference type="EMBL" id="PNT95742.1"/>
    </source>
</evidence>
<keyword evidence="4" id="KW-0804">Transcription</keyword>
<dbReference type="AlphaFoldDB" id="A0A2K2FAC7"/>
<reference evidence="6 7" key="1">
    <citation type="submission" date="2017-06" db="EMBL/GenBank/DDBJ databases">
        <title>Investigating the central metabolism of Clostridium thermosuccinogenes.</title>
        <authorList>
            <person name="Koendjbiharie J.G."/>
            <person name="van Kranenburg R."/>
        </authorList>
    </citation>
    <scope>NUCLEOTIDE SEQUENCE [LARGE SCALE GENOMIC DNA]</scope>
    <source>
        <strain evidence="6 7">DSM 5806</strain>
    </source>
</reference>
<organism evidence="6 7">
    <name type="scientific">Clostridium thermosuccinogenes</name>
    <dbReference type="NCBI Taxonomy" id="84032"/>
    <lineage>
        <taxon>Bacteria</taxon>
        <taxon>Bacillati</taxon>
        <taxon>Bacillota</taxon>
        <taxon>Clostridia</taxon>
        <taxon>Eubacteriales</taxon>
        <taxon>Clostridiaceae</taxon>
        <taxon>Clostridium</taxon>
    </lineage>
</organism>
<dbReference type="InterPro" id="IPR000551">
    <property type="entry name" value="MerR-type_HTH_dom"/>
</dbReference>
<dbReference type="InterPro" id="IPR009061">
    <property type="entry name" value="DNA-bd_dom_put_sf"/>
</dbReference>
<dbReference type="KEGG" id="cthd:CDO33_12755"/>
<dbReference type="Pfam" id="PF13411">
    <property type="entry name" value="MerR_1"/>
    <property type="match status" value="1"/>
</dbReference>
<evidence type="ECO:0000256" key="3">
    <source>
        <dbReference type="ARBA" id="ARBA00023159"/>
    </source>
</evidence>
<evidence type="ECO:0000256" key="1">
    <source>
        <dbReference type="ARBA" id="ARBA00023015"/>
    </source>
</evidence>
<protein>
    <submittedName>
        <fullName evidence="6">MerR family transcriptional regulator</fullName>
    </submittedName>
</protein>
<sequence>MKSVNEVCKLSGVSRRTLQYYDEIGLLPPSAVKESGYRQYDDESLRRLWSILFYKELGLSLEDIRLILDSPKEMEKELMRQHKQVLLEKLSQIKRMIHSVDRILNDEFDVSMLRDFDKKRIEAVKRVHANEIRVLMENSFFLPIVKSLKVFNKLSKSSVVKSASKIINMDFGKLITLAEDVIQRFRKAMKDGPDSLAAKEAVAAYKEFIQLIFPCDDKTFRSIGQAYLEHKNELDEKMPGLAEFVSAAIRNAYP</sequence>
<dbReference type="GO" id="GO:0003677">
    <property type="term" value="F:DNA binding"/>
    <property type="evidence" value="ECO:0007669"/>
    <property type="project" value="UniProtKB-KW"/>
</dbReference>
<dbReference type="PROSITE" id="PS50937">
    <property type="entry name" value="HTH_MERR_2"/>
    <property type="match status" value="1"/>
</dbReference>
<dbReference type="Gene3D" id="1.10.490.50">
    <property type="entry name" value="Antibiotic binding domain of TipA-like multidrug resistance regulators"/>
    <property type="match status" value="1"/>
</dbReference>
<keyword evidence="2" id="KW-0238">DNA-binding</keyword>
<accession>A0A2K2FAC7</accession>
<dbReference type="PRINTS" id="PR00040">
    <property type="entry name" value="HTHMERR"/>
</dbReference>
<comment type="caution">
    <text evidence="6">The sequence shown here is derived from an EMBL/GenBank/DDBJ whole genome shotgun (WGS) entry which is preliminary data.</text>
</comment>
<dbReference type="InterPro" id="IPR036244">
    <property type="entry name" value="TipA-like_antibiotic-bd"/>
</dbReference>
<dbReference type="GO" id="GO:0003700">
    <property type="term" value="F:DNA-binding transcription factor activity"/>
    <property type="evidence" value="ECO:0007669"/>
    <property type="project" value="InterPro"/>
</dbReference>
<dbReference type="Gene3D" id="1.10.1660.10">
    <property type="match status" value="1"/>
</dbReference>
<gene>
    <name evidence="6" type="ORF">CDQ84_16580</name>
</gene>
<dbReference type="CDD" id="cd01106">
    <property type="entry name" value="HTH_TipAL-Mta"/>
    <property type="match status" value="1"/>
</dbReference>
<dbReference type="InterPro" id="IPR012925">
    <property type="entry name" value="TipAS_dom"/>
</dbReference>
<evidence type="ECO:0000259" key="5">
    <source>
        <dbReference type="PROSITE" id="PS50937"/>
    </source>
</evidence>
<dbReference type="SUPFAM" id="SSF89082">
    <property type="entry name" value="Antibiotic binding domain of TipA-like multidrug resistance regulators"/>
    <property type="match status" value="1"/>
</dbReference>
<dbReference type="PANTHER" id="PTHR30204:SF90">
    <property type="entry name" value="HTH-TYPE TRANSCRIPTIONAL ACTIVATOR MTA"/>
    <property type="match status" value="1"/>
</dbReference>
<feature type="domain" description="HTH merR-type" evidence="5">
    <location>
        <begin position="1"/>
        <end position="70"/>
    </location>
</feature>
<dbReference type="Pfam" id="PF07739">
    <property type="entry name" value="TipAS"/>
    <property type="match status" value="1"/>
</dbReference>
<evidence type="ECO:0000256" key="4">
    <source>
        <dbReference type="ARBA" id="ARBA00023163"/>
    </source>
</evidence>
<evidence type="ECO:0000256" key="2">
    <source>
        <dbReference type="ARBA" id="ARBA00023125"/>
    </source>
</evidence>
<dbReference type="OrthoDB" id="9814833at2"/>
<dbReference type="SUPFAM" id="SSF46955">
    <property type="entry name" value="Putative DNA-binding domain"/>
    <property type="match status" value="1"/>
</dbReference>
<dbReference type="SMART" id="SM00422">
    <property type="entry name" value="HTH_MERR"/>
    <property type="match status" value="1"/>
</dbReference>
<proteinExistence type="predicted"/>
<evidence type="ECO:0000313" key="7">
    <source>
        <dbReference type="Proteomes" id="UP000236151"/>
    </source>
</evidence>
<dbReference type="EMBL" id="NIOJ01000060">
    <property type="protein sequence ID" value="PNT95742.1"/>
    <property type="molecule type" value="Genomic_DNA"/>
</dbReference>
<name>A0A2K2FAC7_9CLOT</name>
<keyword evidence="7" id="KW-1185">Reference proteome</keyword>
<dbReference type="PANTHER" id="PTHR30204">
    <property type="entry name" value="REDOX-CYCLING DRUG-SENSING TRANSCRIPTIONAL ACTIVATOR SOXR"/>
    <property type="match status" value="1"/>
</dbReference>
<keyword evidence="3" id="KW-0010">Activator</keyword>
<dbReference type="InterPro" id="IPR047057">
    <property type="entry name" value="MerR_fam"/>
</dbReference>
<dbReference type="Proteomes" id="UP000236151">
    <property type="component" value="Unassembled WGS sequence"/>
</dbReference>
<keyword evidence="1" id="KW-0805">Transcription regulation</keyword>